<organism evidence="1 2">
    <name type="scientific">Streptomyces gelaticus</name>
    <dbReference type="NCBI Taxonomy" id="285446"/>
    <lineage>
        <taxon>Bacteria</taxon>
        <taxon>Bacillati</taxon>
        <taxon>Actinomycetota</taxon>
        <taxon>Actinomycetes</taxon>
        <taxon>Kitasatosporales</taxon>
        <taxon>Streptomycetaceae</taxon>
        <taxon>Streptomyces</taxon>
    </lineage>
</organism>
<evidence type="ECO:0000313" key="2">
    <source>
        <dbReference type="Proteomes" id="UP000660675"/>
    </source>
</evidence>
<name>A0ABQ2W2E9_9ACTN</name>
<sequence length="126" mass="14167">MTDTKAFSFGANERSWWAESMDPQVQAERRALAEGKAQLVARMTEEQRLQELTKFTGPGLVAIIKTYEAQNIPAVTTQVQGEFQEAFPGANFRENLEVLKREGIVYELTSSTQGFMGARTTHLHLM</sequence>
<comment type="caution">
    <text evidence="1">The sequence shown here is derived from an EMBL/GenBank/DDBJ whole genome shotgun (WGS) entry which is preliminary data.</text>
</comment>
<keyword evidence="2" id="KW-1185">Reference proteome</keyword>
<evidence type="ECO:0000313" key="1">
    <source>
        <dbReference type="EMBL" id="GGV87070.1"/>
    </source>
</evidence>
<proteinExistence type="predicted"/>
<dbReference type="EMBL" id="BMTF01000011">
    <property type="protein sequence ID" value="GGV87070.1"/>
    <property type="molecule type" value="Genomic_DNA"/>
</dbReference>
<gene>
    <name evidence="1" type="ORF">GCM10015535_36080</name>
</gene>
<reference evidence="2" key="1">
    <citation type="journal article" date="2019" name="Int. J. Syst. Evol. Microbiol.">
        <title>The Global Catalogue of Microorganisms (GCM) 10K type strain sequencing project: providing services to taxonomists for standard genome sequencing and annotation.</title>
        <authorList>
            <consortium name="The Broad Institute Genomics Platform"/>
            <consortium name="The Broad Institute Genome Sequencing Center for Infectious Disease"/>
            <person name="Wu L."/>
            <person name="Ma J."/>
        </authorList>
    </citation>
    <scope>NUCLEOTIDE SEQUENCE [LARGE SCALE GENOMIC DNA]</scope>
    <source>
        <strain evidence="2">JCM 4376</strain>
    </source>
</reference>
<dbReference type="Proteomes" id="UP000660675">
    <property type="component" value="Unassembled WGS sequence"/>
</dbReference>
<accession>A0ABQ2W2E9</accession>
<protein>
    <submittedName>
        <fullName evidence="1">Uncharacterized protein</fullName>
    </submittedName>
</protein>
<dbReference type="RefSeq" id="WP_189544767.1">
    <property type="nucleotide sequence ID" value="NZ_BMTF01000011.1"/>
</dbReference>